<feature type="domain" description="eCIS core" evidence="2">
    <location>
        <begin position="108"/>
        <end position="177"/>
    </location>
</feature>
<dbReference type="Pfam" id="PF13699">
    <property type="entry name" value="eCIS_core"/>
    <property type="match status" value="1"/>
</dbReference>
<evidence type="ECO:0000313" key="3">
    <source>
        <dbReference type="EMBL" id="TDB98467.1"/>
    </source>
</evidence>
<accession>A0ABY2DI45</accession>
<feature type="region of interest" description="Disordered" evidence="1">
    <location>
        <begin position="68"/>
        <end position="95"/>
    </location>
</feature>
<feature type="compositionally biased region" description="Basic and acidic residues" evidence="1">
    <location>
        <begin position="193"/>
        <end position="206"/>
    </location>
</feature>
<dbReference type="Proteomes" id="UP000295626">
    <property type="component" value="Unassembled WGS sequence"/>
</dbReference>
<evidence type="ECO:0000259" key="2">
    <source>
        <dbReference type="Pfam" id="PF13699"/>
    </source>
</evidence>
<proteinExistence type="predicted"/>
<feature type="compositionally biased region" description="Basic and acidic residues" evidence="1">
    <location>
        <begin position="266"/>
        <end position="280"/>
    </location>
</feature>
<feature type="region of interest" description="Disordered" evidence="1">
    <location>
        <begin position="179"/>
        <end position="280"/>
    </location>
</feature>
<dbReference type="InterPro" id="IPR025295">
    <property type="entry name" value="eCIS_core_dom"/>
</dbReference>
<reference evidence="3 4" key="1">
    <citation type="submission" date="2019-02" db="EMBL/GenBank/DDBJ databases">
        <title>Draft genome sequences of novel Actinobacteria.</title>
        <authorList>
            <person name="Sahin N."/>
            <person name="Ay H."/>
            <person name="Saygin H."/>
        </authorList>
    </citation>
    <scope>NUCLEOTIDE SEQUENCE [LARGE SCALE GENOMIC DNA]</scope>
    <source>
        <strain evidence="3 4">JCM 30529</strain>
    </source>
</reference>
<sequence length="460" mass="50492">MPRRCPQVRLQRSDRTSSTQEGREPATTAPATGRHGPATGAGRVGSGRSPGALLALQRTVGNRAVARAVEQDRETQERHEHGAGCGHQPAEQVQRSVASVLGSGGRALDDATRTDMETRLGADFSDVRVHDDAAARESAAGIGARAYTSGNHVVLGADGGDRHTLAHELTHVIQQRLGPVAGTDNGAGLRISDPGDRFEREAEANARRALATDPRSATQQPVAAPPAAGADVQTAVQRVPKADVESTSSRREPYPTETSTRRTRGKVKEEERAKLPPADPKRLRLQFRSQYDGPDVQELETKQDIGYAQVATLIAPDNLPRNAEHIYDFRQYAADQYVYWERQEDESYKKTQRTSTAWRLDRPYLPPYDDTEIATTPTTIAFRDHPGWSRDVAMTPGSWLASYTVSFRWEIKLAGSRDAPWVSDEVSHTFTSPFDRRDPAESGPVQVTPIGNRNWDVTLP</sequence>
<comment type="caution">
    <text evidence="3">The sequence shown here is derived from an EMBL/GenBank/DDBJ whole genome shotgun (WGS) entry which is preliminary data.</text>
</comment>
<organism evidence="3 4">
    <name type="scientific">Micromonospora fluostatini</name>
    <dbReference type="NCBI Taxonomy" id="1629071"/>
    <lineage>
        <taxon>Bacteria</taxon>
        <taxon>Bacillati</taxon>
        <taxon>Actinomycetota</taxon>
        <taxon>Actinomycetes</taxon>
        <taxon>Micromonosporales</taxon>
        <taxon>Micromonosporaceae</taxon>
        <taxon>Micromonospora</taxon>
    </lineage>
</organism>
<name>A0ABY2DI45_9ACTN</name>
<evidence type="ECO:0000256" key="1">
    <source>
        <dbReference type="SAM" id="MobiDB-lite"/>
    </source>
</evidence>
<gene>
    <name evidence="3" type="ORF">E1091_07710</name>
</gene>
<protein>
    <submittedName>
        <fullName evidence="3">DUF4157 domain-containing protein</fullName>
    </submittedName>
</protein>
<feature type="region of interest" description="Disordered" evidence="1">
    <location>
        <begin position="432"/>
        <end position="460"/>
    </location>
</feature>
<feature type="compositionally biased region" description="Basic and acidic residues" evidence="1">
    <location>
        <begin position="69"/>
        <end position="82"/>
    </location>
</feature>
<evidence type="ECO:0000313" key="4">
    <source>
        <dbReference type="Proteomes" id="UP000295626"/>
    </source>
</evidence>
<feature type="compositionally biased region" description="Basic and acidic residues" evidence="1">
    <location>
        <begin position="240"/>
        <end position="254"/>
    </location>
</feature>
<feature type="compositionally biased region" description="Low complexity" evidence="1">
    <location>
        <begin position="207"/>
        <end position="235"/>
    </location>
</feature>
<feature type="region of interest" description="Disordered" evidence="1">
    <location>
        <begin position="1"/>
        <end position="49"/>
    </location>
</feature>
<dbReference type="EMBL" id="SMKE01000200">
    <property type="protein sequence ID" value="TDB98467.1"/>
    <property type="molecule type" value="Genomic_DNA"/>
</dbReference>
<keyword evidence="4" id="KW-1185">Reference proteome</keyword>